<evidence type="ECO:0000313" key="3">
    <source>
        <dbReference type="EMBL" id="CAG35472.1"/>
    </source>
</evidence>
<dbReference type="PANTHER" id="PTHR46268:SF6">
    <property type="entry name" value="UNIVERSAL STRESS PROTEIN UP12"/>
    <property type="match status" value="1"/>
</dbReference>
<dbReference type="KEGG" id="dps:DP0743"/>
<dbReference type="SUPFAM" id="SSF52402">
    <property type="entry name" value="Adenine nucleotide alpha hydrolases-like"/>
    <property type="match status" value="1"/>
</dbReference>
<proteinExistence type="inferred from homology"/>
<dbReference type="OrthoDB" id="5431433at2"/>
<dbReference type="STRING" id="177439.DP0743"/>
<dbReference type="CDD" id="cd00293">
    <property type="entry name" value="USP-like"/>
    <property type="match status" value="1"/>
</dbReference>
<keyword evidence="4" id="KW-1185">Reference proteome</keyword>
<dbReference type="EMBL" id="CR522870">
    <property type="protein sequence ID" value="CAG35472.1"/>
    <property type="molecule type" value="Genomic_DNA"/>
</dbReference>
<protein>
    <recommendedName>
        <fullName evidence="2">UspA domain-containing protein</fullName>
    </recommendedName>
</protein>
<accession>Q6AQA1</accession>
<dbReference type="RefSeq" id="WP_011187988.1">
    <property type="nucleotide sequence ID" value="NC_006138.1"/>
</dbReference>
<dbReference type="Pfam" id="PF00582">
    <property type="entry name" value="Usp"/>
    <property type="match status" value="1"/>
</dbReference>
<dbReference type="PANTHER" id="PTHR46268">
    <property type="entry name" value="STRESS RESPONSE PROTEIN NHAX"/>
    <property type="match status" value="1"/>
</dbReference>
<dbReference type="Gene3D" id="3.40.50.620">
    <property type="entry name" value="HUPs"/>
    <property type="match status" value="1"/>
</dbReference>
<reference evidence="4" key="1">
    <citation type="journal article" date="2004" name="Environ. Microbiol.">
        <title>The genome of Desulfotalea psychrophila, a sulfate-reducing bacterium from permanently cold Arctic sediments.</title>
        <authorList>
            <person name="Rabus R."/>
            <person name="Ruepp A."/>
            <person name="Frickey T."/>
            <person name="Rattei T."/>
            <person name="Fartmann B."/>
            <person name="Stark M."/>
            <person name="Bauer M."/>
            <person name="Zibat A."/>
            <person name="Lombardot T."/>
            <person name="Becker I."/>
            <person name="Amann J."/>
            <person name="Gellner K."/>
            <person name="Teeling H."/>
            <person name="Leuschner W.D."/>
            <person name="Gloeckner F.-O."/>
            <person name="Lupas A.N."/>
            <person name="Amann R."/>
            <person name="Klenk H.-P."/>
        </authorList>
    </citation>
    <scope>NUCLEOTIDE SEQUENCE [LARGE SCALE GENOMIC DNA]</scope>
    <source>
        <strain evidence="4">DSM 12343 / LSv54</strain>
    </source>
</reference>
<dbReference type="InterPro" id="IPR006015">
    <property type="entry name" value="Universal_stress_UspA"/>
</dbReference>
<sequence length="167" mass="19123">MIQKILVPIAFSQHSQGMLDYAAELAESLDAELLIVNIISTRDIEAVERISSYGYKVDTEHYLETIRKDRGAQIIELTEKLTLPDERVSFSFRMGDPTTELLKMIVEQEIDMIVMGVKTRDFTAMFTGSVAERLFRKCPITVVSYRDKTTAGKLHRRAEKLLDKKHI</sequence>
<dbReference type="InterPro" id="IPR006016">
    <property type="entry name" value="UspA"/>
</dbReference>
<evidence type="ECO:0000313" key="4">
    <source>
        <dbReference type="Proteomes" id="UP000000602"/>
    </source>
</evidence>
<name>Q6AQA1_DESPS</name>
<evidence type="ECO:0000259" key="2">
    <source>
        <dbReference type="Pfam" id="PF00582"/>
    </source>
</evidence>
<comment type="similarity">
    <text evidence="1">Belongs to the universal stress protein A family.</text>
</comment>
<evidence type="ECO:0000256" key="1">
    <source>
        <dbReference type="ARBA" id="ARBA00008791"/>
    </source>
</evidence>
<feature type="domain" description="UspA" evidence="2">
    <location>
        <begin position="1"/>
        <end position="143"/>
    </location>
</feature>
<gene>
    <name evidence="3" type="ordered locus">DP0743</name>
</gene>
<dbReference type="AlphaFoldDB" id="Q6AQA1"/>
<dbReference type="InterPro" id="IPR014729">
    <property type="entry name" value="Rossmann-like_a/b/a_fold"/>
</dbReference>
<dbReference type="PRINTS" id="PR01438">
    <property type="entry name" value="UNVRSLSTRESS"/>
</dbReference>
<dbReference type="eggNOG" id="COG0589">
    <property type="taxonomic scope" value="Bacteria"/>
</dbReference>
<dbReference type="Proteomes" id="UP000000602">
    <property type="component" value="Chromosome"/>
</dbReference>
<organism evidence="3 4">
    <name type="scientific">Desulfotalea psychrophila (strain LSv54 / DSM 12343)</name>
    <dbReference type="NCBI Taxonomy" id="177439"/>
    <lineage>
        <taxon>Bacteria</taxon>
        <taxon>Pseudomonadati</taxon>
        <taxon>Thermodesulfobacteriota</taxon>
        <taxon>Desulfobulbia</taxon>
        <taxon>Desulfobulbales</taxon>
        <taxon>Desulfocapsaceae</taxon>
        <taxon>Desulfotalea</taxon>
    </lineage>
</organism>
<dbReference type="HOGENOM" id="CLU_049301_11_2_7"/>